<protein>
    <submittedName>
        <fullName evidence="1">High-temperature-induced dauer-formation protein-domain-containing protein</fullName>
    </submittedName>
</protein>
<sequence length="575" mass="65909">MGAADSKLAFKKCVFRLFEERNIPSCDNDYWEQFWTLPECADDVFLLVGAQDIRRVRDNAQENLKCLIGKVLARLFWLCNSRDFLKEDAPAIQVLNCIRILARLFPFIFESEDMADWEEHYFWRSADTAMSDTHQMYSHHLSSSSAPKQEERTGPTYGQLLIKSLVDLLFTSGFTLPTALETRTRVSYVIWETGIGASNPIGTSKELDDNRTEVLRLLLILFSKSMYLSPANIATTENHWINTVATGLDRQRTIAVLCSLINSALKYNPSGWGLPYNHVMFSDERELLAMLCLQTIVALLDYRVIEKPLGDPCNIFCHYLSRLHREQDFLFLTDGMYRILSNPMVASSTYLPGSTKQAKCHHETLMLCWKALEINKRFRDYLYQTNRVLDIVIILLYFSLENKQEASQIGLLQMCAHMLQTLSKDKTFGNCLNKAFDRHASLPANVRIRRFHGTYGDYLICSVYSLITTTKHSLRSLYSALISTIANVSPYLRNLSLLSTSRLLQLTTSFASSSYLLAEEANHEFLGIFLDAICSILYYQAPYNPHLIYTLVQYEPKIQTMAGFTLQRGLRDINK</sequence>
<reference evidence="1 2" key="1">
    <citation type="submission" date="2016-07" db="EMBL/GenBank/DDBJ databases">
        <title>Pervasive Adenine N6-methylation of Active Genes in Fungi.</title>
        <authorList>
            <consortium name="DOE Joint Genome Institute"/>
            <person name="Mondo S.J."/>
            <person name="Dannebaum R.O."/>
            <person name="Kuo R.C."/>
            <person name="Labutti K."/>
            <person name="Haridas S."/>
            <person name="Kuo A."/>
            <person name="Salamov A."/>
            <person name="Ahrendt S.R."/>
            <person name="Lipzen A."/>
            <person name="Sullivan W."/>
            <person name="Andreopoulos W.B."/>
            <person name="Clum A."/>
            <person name="Lindquist E."/>
            <person name="Daum C."/>
            <person name="Ramamoorthy G.K."/>
            <person name="Gryganskyi A."/>
            <person name="Culley D."/>
            <person name="Magnuson J.K."/>
            <person name="James T.Y."/>
            <person name="O'Malley M.A."/>
            <person name="Stajich J.E."/>
            <person name="Spatafora J.W."/>
            <person name="Visel A."/>
            <person name="Grigoriev I.V."/>
        </authorList>
    </citation>
    <scope>NUCLEOTIDE SEQUENCE [LARGE SCALE GENOMIC DNA]</scope>
    <source>
        <strain evidence="1 2">NRRL 3116</strain>
    </source>
</reference>
<dbReference type="InterPro" id="IPR026705">
    <property type="entry name" value="Hid-1/Ecm30"/>
</dbReference>
<dbReference type="OrthoDB" id="432953at2759"/>
<dbReference type="EMBL" id="MCFF01000051">
    <property type="protein sequence ID" value="ORZ05293.1"/>
    <property type="molecule type" value="Genomic_DNA"/>
</dbReference>
<dbReference type="RefSeq" id="XP_021876985.1">
    <property type="nucleotide sequence ID" value="XM_022025620.1"/>
</dbReference>
<keyword evidence="2" id="KW-1185">Reference proteome</keyword>
<name>A0A1Y2GAB6_9FUNG</name>
<dbReference type="AlphaFoldDB" id="A0A1Y2GAB6"/>
<organism evidence="1 2">
    <name type="scientific">Lobosporangium transversale</name>
    <dbReference type="NCBI Taxonomy" id="64571"/>
    <lineage>
        <taxon>Eukaryota</taxon>
        <taxon>Fungi</taxon>
        <taxon>Fungi incertae sedis</taxon>
        <taxon>Mucoromycota</taxon>
        <taxon>Mortierellomycotina</taxon>
        <taxon>Mortierellomycetes</taxon>
        <taxon>Mortierellales</taxon>
        <taxon>Mortierellaceae</taxon>
        <taxon>Lobosporangium</taxon>
    </lineage>
</organism>
<gene>
    <name evidence="1" type="ORF">BCR41DRAFT_361832</name>
</gene>
<dbReference type="GO" id="GO:0005797">
    <property type="term" value="C:Golgi medial cisterna"/>
    <property type="evidence" value="ECO:0007669"/>
    <property type="project" value="TreeGrafter"/>
</dbReference>
<dbReference type="GeneID" id="33567463"/>
<accession>A0A1Y2GAB6</accession>
<dbReference type="PANTHER" id="PTHR21575">
    <property type="entry name" value="PROTEIN HID1"/>
    <property type="match status" value="1"/>
</dbReference>
<dbReference type="GO" id="GO:0016020">
    <property type="term" value="C:membrane"/>
    <property type="evidence" value="ECO:0007669"/>
    <property type="project" value="TreeGrafter"/>
</dbReference>
<comment type="caution">
    <text evidence="1">The sequence shown here is derived from an EMBL/GenBank/DDBJ whole genome shotgun (WGS) entry which is preliminary data.</text>
</comment>
<evidence type="ECO:0000313" key="1">
    <source>
        <dbReference type="EMBL" id="ORZ05293.1"/>
    </source>
</evidence>
<dbReference type="Pfam" id="PF12722">
    <property type="entry name" value="Hid1"/>
    <property type="match status" value="1"/>
</dbReference>
<proteinExistence type="predicted"/>
<dbReference type="Proteomes" id="UP000193648">
    <property type="component" value="Unassembled WGS sequence"/>
</dbReference>
<dbReference type="PANTHER" id="PTHR21575:SF12">
    <property type="entry name" value="PROTEIN HID1"/>
    <property type="match status" value="1"/>
</dbReference>
<feature type="non-terminal residue" evidence="1">
    <location>
        <position position="575"/>
    </location>
</feature>
<dbReference type="GO" id="GO:0000138">
    <property type="term" value="C:Golgi trans cisterna"/>
    <property type="evidence" value="ECO:0007669"/>
    <property type="project" value="TreeGrafter"/>
</dbReference>
<evidence type="ECO:0000313" key="2">
    <source>
        <dbReference type="Proteomes" id="UP000193648"/>
    </source>
</evidence>